<proteinExistence type="predicted"/>
<dbReference type="InterPro" id="IPR013783">
    <property type="entry name" value="Ig-like_fold"/>
</dbReference>
<name>A0ABM1B9W8_LIMPO</name>
<sequence length="280" mass="31784">MKSSPYCSLLTGFFFGFVLWEKLTGIAALQITHLSVPPWIESGSKESVVLDCEYDLTEKDKSLVVKWFLNNDPEPIYQWIPELKSRHFSYRLEGRVSLNYTVFPSDEYTKYRAIKILRPTIDLSGLYTCTVGSLSGTDSKDKQMIVYSPPTVFMLNYTYISSDKERLRCQAEGVFPLPRLVLYEMTSHSRSRQLTTNLFQNEQLDFTGAYIVEVSKDLTTEELKGDEPRVFKCVLTIPGTEYLAERSVVFYPDATGGHDVAVCVTTALLITSLSIIRLVA</sequence>
<dbReference type="Proteomes" id="UP000694941">
    <property type="component" value="Unplaced"/>
</dbReference>
<protein>
    <submittedName>
        <fullName evidence="2">Hemicentin-1-like isoform X1</fullName>
    </submittedName>
</protein>
<reference evidence="2" key="1">
    <citation type="submission" date="2025-08" db="UniProtKB">
        <authorList>
            <consortium name="RefSeq"/>
        </authorList>
    </citation>
    <scope>IDENTIFICATION</scope>
    <source>
        <tissue evidence="2">Muscle</tissue>
    </source>
</reference>
<dbReference type="Gene3D" id="2.60.40.10">
    <property type="entry name" value="Immunoglobulins"/>
    <property type="match status" value="1"/>
</dbReference>
<organism evidence="1 2">
    <name type="scientific">Limulus polyphemus</name>
    <name type="common">Atlantic horseshoe crab</name>
    <dbReference type="NCBI Taxonomy" id="6850"/>
    <lineage>
        <taxon>Eukaryota</taxon>
        <taxon>Metazoa</taxon>
        <taxon>Ecdysozoa</taxon>
        <taxon>Arthropoda</taxon>
        <taxon>Chelicerata</taxon>
        <taxon>Merostomata</taxon>
        <taxon>Xiphosura</taxon>
        <taxon>Limulidae</taxon>
        <taxon>Limulus</taxon>
    </lineage>
</organism>
<evidence type="ECO:0000313" key="1">
    <source>
        <dbReference type="Proteomes" id="UP000694941"/>
    </source>
</evidence>
<dbReference type="GeneID" id="106462385"/>
<gene>
    <name evidence="2" type="primary">LOC106462385</name>
</gene>
<evidence type="ECO:0000313" key="2">
    <source>
        <dbReference type="RefSeq" id="XP_013777767.2"/>
    </source>
</evidence>
<accession>A0ABM1B9W8</accession>
<keyword evidence="1" id="KW-1185">Reference proteome</keyword>
<dbReference type="InterPro" id="IPR036179">
    <property type="entry name" value="Ig-like_dom_sf"/>
</dbReference>
<dbReference type="PANTHER" id="PTHR21261:SF2">
    <property type="entry name" value="GH04238P-RELATED"/>
    <property type="match status" value="1"/>
</dbReference>
<dbReference type="PANTHER" id="PTHR21261">
    <property type="entry name" value="BEAT PROTEIN"/>
    <property type="match status" value="1"/>
</dbReference>
<dbReference type="RefSeq" id="XP_013777767.2">
    <property type="nucleotide sequence ID" value="XM_013922313.2"/>
</dbReference>
<dbReference type="SUPFAM" id="SSF48726">
    <property type="entry name" value="Immunoglobulin"/>
    <property type="match status" value="1"/>
</dbReference>